<dbReference type="GO" id="GO:0009451">
    <property type="term" value="P:RNA modification"/>
    <property type="evidence" value="ECO:0007669"/>
    <property type="project" value="InterPro"/>
</dbReference>
<evidence type="ECO:0000256" key="1">
    <source>
        <dbReference type="ARBA" id="ARBA00022737"/>
    </source>
</evidence>
<dbReference type="OrthoDB" id="185373at2759"/>
<dbReference type="KEGG" id="smo:SELMODRAFT_102556"/>
<sequence>MIADYSLEPSMDHFSAMADALGRAGRIKDAEELVKSMPYLPSASSWGALVGSCRTSSDVDRGAQAAKAMAEILPRDSAPYVALSGMCAEV</sequence>
<dbReference type="AlphaFoldDB" id="D8RVT5"/>
<evidence type="ECO:0000313" key="3">
    <source>
        <dbReference type="Proteomes" id="UP000001514"/>
    </source>
</evidence>
<dbReference type="InParanoid" id="D8RVT5"/>
<dbReference type="HOGENOM" id="CLU_002706_40_4_1"/>
<dbReference type="PANTHER" id="PTHR47926">
    <property type="entry name" value="PENTATRICOPEPTIDE REPEAT-CONTAINING PROTEIN"/>
    <property type="match status" value="1"/>
</dbReference>
<dbReference type="InterPro" id="IPR002885">
    <property type="entry name" value="PPR_rpt"/>
</dbReference>
<keyword evidence="1" id="KW-0677">Repeat</keyword>
<reference evidence="2 3" key="1">
    <citation type="journal article" date="2011" name="Science">
        <title>The Selaginella genome identifies genetic changes associated with the evolution of vascular plants.</title>
        <authorList>
            <person name="Banks J.A."/>
            <person name="Nishiyama T."/>
            <person name="Hasebe M."/>
            <person name="Bowman J.L."/>
            <person name="Gribskov M."/>
            <person name="dePamphilis C."/>
            <person name="Albert V.A."/>
            <person name="Aono N."/>
            <person name="Aoyama T."/>
            <person name="Ambrose B.A."/>
            <person name="Ashton N.W."/>
            <person name="Axtell M.J."/>
            <person name="Barker E."/>
            <person name="Barker M.S."/>
            <person name="Bennetzen J.L."/>
            <person name="Bonawitz N.D."/>
            <person name="Chapple C."/>
            <person name="Cheng C."/>
            <person name="Correa L.G."/>
            <person name="Dacre M."/>
            <person name="DeBarry J."/>
            <person name="Dreyer I."/>
            <person name="Elias M."/>
            <person name="Engstrom E.M."/>
            <person name="Estelle M."/>
            <person name="Feng L."/>
            <person name="Finet C."/>
            <person name="Floyd S.K."/>
            <person name="Frommer W.B."/>
            <person name="Fujita T."/>
            <person name="Gramzow L."/>
            <person name="Gutensohn M."/>
            <person name="Harholt J."/>
            <person name="Hattori M."/>
            <person name="Heyl A."/>
            <person name="Hirai T."/>
            <person name="Hiwatashi Y."/>
            <person name="Ishikawa M."/>
            <person name="Iwata M."/>
            <person name="Karol K.G."/>
            <person name="Koehler B."/>
            <person name="Kolukisaoglu U."/>
            <person name="Kubo M."/>
            <person name="Kurata T."/>
            <person name="Lalonde S."/>
            <person name="Li K."/>
            <person name="Li Y."/>
            <person name="Litt A."/>
            <person name="Lyons E."/>
            <person name="Manning G."/>
            <person name="Maruyama T."/>
            <person name="Michael T.P."/>
            <person name="Mikami K."/>
            <person name="Miyazaki S."/>
            <person name="Morinaga S."/>
            <person name="Murata T."/>
            <person name="Mueller-Roeber B."/>
            <person name="Nelson D.R."/>
            <person name="Obara M."/>
            <person name="Oguri Y."/>
            <person name="Olmstead R.G."/>
            <person name="Onodera N."/>
            <person name="Petersen B.L."/>
            <person name="Pils B."/>
            <person name="Prigge M."/>
            <person name="Rensing S.A."/>
            <person name="Riano-Pachon D.M."/>
            <person name="Roberts A.W."/>
            <person name="Sato Y."/>
            <person name="Scheller H.V."/>
            <person name="Schulz B."/>
            <person name="Schulz C."/>
            <person name="Shakirov E.V."/>
            <person name="Shibagaki N."/>
            <person name="Shinohara N."/>
            <person name="Shippen D.E."/>
            <person name="Soerensen I."/>
            <person name="Sotooka R."/>
            <person name="Sugimoto N."/>
            <person name="Sugita M."/>
            <person name="Sumikawa N."/>
            <person name="Tanurdzic M."/>
            <person name="Theissen G."/>
            <person name="Ulvskov P."/>
            <person name="Wakazuki S."/>
            <person name="Weng J.K."/>
            <person name="Willats W.W."/>
            <person name="Wipf D."/>
            <person name="Wolf P.G."/>
            <person name="Yang L."/>
            <person name="Zimmer A.D."/>
            <person name="Zhu Q."/>
            <person name="Mitros T."/>
            <person name="Hellsten U."/>
            <person name="Loque D."/>
            <person name="Otillar R."/>
            <person name="Salamov A."/>
            <person name="Schmutz J."/>
            <person name="Shapiro H."/>
            <person name="Lindquist E."/>
            <person name="Lucas S."/>
            <person name="Rokhsar D."/>
            <person name="Grigoriev I.V."/>
        </authorList>
    </citation>
    <scope>NUCLEOTIDE SEQUENCE [LARGE SCALE GENOMIC DNA]</scope>
</reference>
<dbReference type="InterPro" id="IPR011990">
    <property type="entry name" value="TPR-like_helical_dom_sf"/>
</dbReference>
<dbReference type="eggNOG" id="KOG4197">
    <property type="taxonomic scope" value="Eukaryota"/>
</dbReference>
<organism evidence="3">
    <name type="scientific">Selaginella moellendorffii</name>
    <name type="common">Spikemoss</name>
    <dbReference type="NCBI Taxonomy" id="88036"/>
    <lineage>
        <taxon>Eukaryota</taxon>
        <taxon>Viridiplantae</taxon>
        <taxon>Streptophyta</taxon>
        <taxon>Embryophyta</taxon>
        <taxon>Tracheophyta</taxon>
        <taxon>Lycopodiopsida</taxon>
        <taxon>Selaginellales</taxon>
        <taxon>Selaginellaceae</taxon>
        <taxon>Selaginella</taxon>
    </lineage>
</organism>
<dbReference type="EMBL" id="GL377591">
    <property type="protein sequence ID" value="EFJ23830.1"/>
    <property type="molecule type" value="Genomic_DNA"/>
</dbReference>
<dbReference type="Proteomes" id="UP000001514">
    <property type="component" value="Unassembled WGS sequence"/>
</dbReference>
<name>D8RVT5_SELML</name>
<evidence type="ECO:0008006" key="4">
    <source>
        <dbReference type="Google" id="ProtNLM"/>
    </source>
</evidence>
<dbReference type="InterPro" id="IPR046960">
    <property type="entry name" value="PPR_At4g14850-like_plant"/>
</dbReference>
<accession>D8RVT5</accession>
<dbReference type="NCBIfam" id="TIGR00756">
    <property type="entry name" value="PPR"/>
    <property type="match status" value="1"/>
</dbReference>
<gene>
    <name evidence="2" type="ORF">SELMODRAFT_102556</name>
</gene>
<dbReference type="Gramene" id="EFJ23830">
    <property type="protein sequence ID" value="EFJ23830"/>
    <property type="gene ID" value="SELMODRAFT_102556"/>
</dbReference>
<keyword evidence="3" id="KW-1185">Reference proteome</keyword>
<dbReference type="OMA" id="DHFSAMA"/>
<proteinExistence type="predicted"/>
<protein>
    <recommendedName>
        <fullName evidence="4">Pentacotripeptide-repeat region of PRORP domain-containing protein</fullName>
    </recommendedName>
</protein>
<dbReference type="GO" id="GO:0003723">
    <property type="term" value="F:RNA binding"/>
    <property type="evidence" value="ECO:0007669"/>
    <property type="project" value="InterPro"/>
</dbReference>
<dbReference type="Gene3D" id="1.25.40.10">
    <property type="entry name" value="Tetratricopeptide repeat domain"/>
    <property type="match status" value="1"/>
</dbReference>
<dbReference type="PANTHER" id="PTHR47926:SF533">
    <property type="entry name" value="DYW DOMAIN-CONTAINING PROTEIN"/>
    <property type="match status" value="1"/>
</dbReference>
<evidence type="ECO:0000313" key="2">
    <source>
        <dbReference type="EMBL" id="EFJ23830.1"/>
    </source>
</evidence>